<feature type="non-terminal residue" evidence="1">
    <location>
        <position position="1"/>
    </location>
</feature>
<reference evidence="1 2" key="1">
    <citation type="journal article" date="2019" name="Sci. Rep.">
        <title>A high-quality genome of Eragrostis curvula grass provides insights into Poaceae evolution and supports new strategies to enhance forage quality.</title>
        <authorList>
            <person name="Carballo J."/>
            <person name="Santos B.A.C.M."/>
            <person name="Zappacosta D."/>
            <person name="Garbus I."/>
            <person name="Selva J.P."/>
            <person name="Gallo C.A."/>
            <person name="Diaz A."/>
            <person name="Albertini E."/>
            <person name="Caccamo M."/>
            <person name="Echenique V."/>
        </authorList>
    </citation>
    <scope>NUCLEOTIDE SEQUENCE [LARGE SCALE GENOMIC DNA]</scope>
    <source>
        <strain evidence="2">cv. Victoria</strain>
        <tissue evidence="1">Leaf</tissue>
    </source>
</reference>
<comment type="caution">
    <text evidence="1">The sequence shown here is derived from an EMBL/GenBank/DDBJ whole genome shotgun (WGS) entry which is preliminary data.</text>
</comment>
<organism evidence="1 2">
    <name type="scientific">Eragrostis curvula</name>
    <name type="common">weeping love grass</name>
    <dbReference type="NCBI Taxonomy" id="38414"/>
    <lineage>
        <taxon>Eukaryota</taxon>
        <taxon>Viridiplantae</taxon>
        <taxon>Streptophyta</taxon>
        <taxon>Embryophyta</taxon>
        <taxon>Tracheophyta</taxon>
        <taxon>Spermatophyta</taxon>
        <taxon>Magnoliopsida</taxon>
        <taxon>Liliopsida</taxon>
        <taxon>Poales</taxon>
        <taxon>Poaceae</taxon>
        <taxon>PACMAD clade</taxon>
        <taxon>Chloridoideae</taxon>
        <taxon>Eragrostideae</taxon>
        <taxon>Eragrostidinae</taxon>
        <taxon>Eragrostis</taxon>
    </lineage>
</organism>
<dbReference type="Gramene" id="TVU27978">
    <property type="protein sequence ID" value="TVU27978"/>
    <property type="gene ID" value="EJB05_19484"/>
</dbReference>
<dbReference type="OrthoDB" id="10460520at2759"/>
<name>A0A5J9UXJ4_9POAL</name>
<accession>A0A5J9UXJ4</accession>
<evidence type="ECO:0000313" key="2">
    <source>
        <dbReference type="Proteomes" id="UP000324897"/>
    </source>
</evidence>
<dbReference type="Proteomes" id="UP000324897">
    <property type="component" value="Chromosome 1"/>
</dbReference>
<sequence>MGIRLVLAHSCALVYSPNRWGSQDIIDLKKGYLKHAACDGTRFELVVHYMTFYVATCQGLIGDSRLHPTFLVFTRLE</sequence>
<evidence type="ECO:0000313" key="1">
    <source>
        <dbReference type="EMBL" id="TVU27978.1"/>
    </source>
</evidence>
<dbReference type="AlphaFoldDB" id="A0A5J9UXJ4"/>
<keyword evidence="2" id="KW-1185">Reference proteome</keyword>
<dbReference type="EMBL" id="RWGY01000011">
    <property type="protein sequence ID" value="TVU27978.1"/>
    <property type="molecule type" value="Genomic_DNA"/>
</dbReference>
<protein>
    <submittedName>
        <fullName evidence="1">Uncharacterized protein</fullName>
    </submittedName>
</protein>
<proteinExistence type="predicted"/>
<gene>
    <name evidence="1" type="ORF">EJB05_19484</name>
</gene>